<dbReference type="AlphaFoldDB" id="A0A8S1H5Y3"/>
<dbReference type="Proteomes" id="UP000835052">
    <property type="component" value="Unassembled WGS sequence"/>
</dbReference>
<reference evidence="1" key="1">
    <citation type="submission" date="2020-10" db="EMBL/GenBank/DDBJ databases">
        <authorList>
            <person name="Kikuchi T."/>
        </authorList>
    </citation>
    <scope>NUCLEOTIDE SEQUENCE</scope>
    <source>
        <strain evidence="1">NKZ352</strain>
    </source>
</reference>
<evidence type="ECO:0000313" key="1">
    <source>
        <dbReference type="EMBL" id="CAD6190807.1"/>
    </source>
</evidence>
<protein>
    <submittedName>
        <fullName evidence="1">Uncharacterized protein</fullName>
    </submittedName>
</protein>
<keyword evidence="2" id="KW-1185">Reference proteome</keyword>
<evidence type="ECO:0000313" key="2">
    <source>
        <dbReference type="Proteomes" id="UP000835052"/>
    </source>
</evidence>
<proteinExistence type="predicted"/>
<sequence>MCAPPHKITARENSPEWRQVLGGKNNDVIIPFFFRSGRWGPGWKFPNSAASKAIYGTRSPNKQVASFFERTDGMEQKIVTFFIECPVQCRPRSTTSSGIHPVTSVDLKPSPLAPFDSPLFGLETLQSWEVLHAFSK</sequence>
<comment type="caution">
    <text evidence="1">The sequence shown here is derived from an EMBL/GenBank/DDBJ whole genome shotgun (WGS) entry which is preliminary data.</text>
</comment>
<accession>A0A8S1H5Y3</accession>
<name>A0A8S1H5Y3_9PELO</name>
<gene>
    <name evidence="1" type="ORF">CAUJ_LOCUS6726</name>
</gene>
<dbReference type="EMBL" id="CAJGYM010000017">
    <property type="protein sequence ID" value="CAD6190807.1"/>
    <property type="molecule type" value="Genomic_DNA"/>
</dbReference>
<organism evidence="1 2">
    <name type="scientific">Caenorhabditis auriculariae</name>
    <dbReference type="NCBI Taxonomy" id="2777116"/>
    <lineage>
        <taxon>Eukaryota</taxon>
        <taxon>Metazoa</taxon>
        <taxon>Ecdysozoa</taxon>
        <taxon>Nematoda</taxon>
        <taxon>Chromadorea</taxon>
        <taxon>Rhabditida</taxon>
        <taxon>Rhabditina</taxon>
        <taxon>Rhabditomorpha</taxon>
        <taxon>Rhabditoidea</taxon>
        <taxon>Rhabditidae</taxon>
        <taxon>Peloderinae</taxon>
        <taxon>Caenorhabditis</taxon>
    </lineage>
</organism>